<dbReference type="SUPFAM" id="SSF109854">
    <property type="entry name" value="DinB/YfiT-like putative metalloenzymes"/>
    <property type="match status" value="1"/>
</dbReference>
<keyword evidence="2" id="KW-1185">Reference proteome</keyword>
<accession>A0ABT6CCV8</accession>
<sequence>MDPVSRDLQHYLQQSRDALLRSLDGASEYDVRRPLTPSGTNLLGLVKHLVGIEASYLGDCVGRPWSVTLPWVADGSIWDGADMWVTETESREEITGLYRSVWSHTNTSIVRLPLDAPAEVSWWSPDRRRTTFGHLLVRVVAETAQHAGHADVLRESVDGRGGTDHDDVGDASFWASYVDRVQRAADRFATENT</sequence>
<comment type="caution">
    <text evidence="1">The sequence shown here is derived from an EMBL/GenBank/DDBJ whole genome shotgun (WGS) entry which is preliminary data.</text>
</comment>
<dbReference type="Gene3D" id="1.20.120.450">
    <property type="entry name" value="dinb family like domain"/>
    <property type="match status" value="1"/>
</dbReference>
<organism evidence="1 2">
    <name type="scientific">Luteipulveratus flavus</name>
    <dbReference type="NCBI Taxonomy" id="3031728"/>
    <lineage>
        <taxon>Bacteria</taxon>
        <taxon>Bacillati</taxon>
        <taxon>Actinomycetota</taxon>
        <taxon>Actinomycetes</taxon>
        <taxon>Micrococcales</taxon>
        <taxon>Dermacoccaceae</taxon>
        <taxon>Luteipulveratus</taxon>
    </lineage>
</organism>
<dbReference type="Proteomes" id="UP001528912">
    <property type="component" value="Unassembled WGS sequence"/>
</dbReference>
<protein>
    <submittedName>
        <fullName evidence="1">DinB family protein</fullName>
    </submittedName>
</protein>
<dbReference type="Pfam" id="PF04978">
    <property type="entry name" value="MST"/>
    <property type="match status" value="1"/>
</dbReference>
<gene>
    <name evidence="1" type="ORF">P4R38_18375</name>
</gene>
<name>A0ABT6CCV8_9MICO</name>
<dbReference type="InterPro" id="IPR034660">
    <property type="entry name" value="DinB/YfiT-like"/>
</dbReference>
<proteinExistence type="predicted"/>
<dbReference type="InterPro" id="IPR007061">
    <property type="entry name" value="MST-like"/>
</dbReference>
<dbReference type="RefSeq" id="WP_275240149.1">
    <property type="nucleotide sequence ID" value="NZ_JARFJC010000046.1"/>
</dbReference>
<dbReference type="EMBL" id="JAROAV010000052">
    <property type="protein sequence ID" value="MDF8266222.1"/>
    <property type="molecule type" value="Genomic_DNA"/>
</dbReference>
<reference evidence="1 2" key="1">
    <citation type="submission" date="2023-03" db="EMBL/GenBank/DDBJ databases">
        <title>YIM 133296 draft genome.</title>
        <authorList>
            <person name="Xiong L."/>
        </authorList>
    </citation>
    <scope>NUCLEOTIDE SEQUENCE [LARGE SCALE GENOMIC DNA]</scope>
    <source>
        <strain evidence="1 2">YIM 133296</strain>
    </source>
</reference>
<evidence type="ECO:0000313" key="1">
    <source>
        <dbReference type="EMBL" id="MDF8266222.1"/>
    </source>
</evidence>
<evidence type="ECO:0000313" key="2">
    <source>
        <dbReference type="Proteomes" id="UP001528912"/>
    </source>
</evidence>